<accession>A0A1Y1ZY51</accession>
<keyword evidence="3" id="KW-1185">Reference proteome</keyword>
<evidence type="ECO:0000313" key="3">
    <source>
        <dbReference type="Proteomes" id="UP000193144"/>
    </source>
</evidence>
<evidence type="ECO:0000256" key="1">
    <source>
        <dbReference type="SAM" id="SignalP"/>
    </source>
</evidence>
<proteinExistence type="predicted"/>
<sequence length="148" mass="16001">MRNFQAFSLLFAFSVPALSIAIRESNQTADACTPFDHAWTTQCWYHAVPIADASIAIKRACQQLQTCIPGEQAPMTMPAQGKAPGVTAQIRLGKQCGNAETNWGEVCEAYFGRYVDNGCGGKGNTTHYYLGYAKSQCDGTFLGINYGG</sequence>
<feature type="signal peptide" evidence="1">
    <location>
        <begin position="1"/>
        <end position="19"/>
    </location>
</feature>
<dbReference type="Proteomes" id="UP000193144">
    <property type="component" value="Unassembled WGS sequence"/>
</dbReference>
<protein>
    <submittedName>
        <fullName evidence="2">Uncharacterized protein</fullName>
    </submittedName>
</protein>
<evidence type="ECO:0000313" key="2">
    <source>
        <dbReference type="EMBL" id="ORY15183.1"/>
    </source>
</evidence>
<keyword evidence="1" id="KW-0732">Signal</keyword>
<dbReference type="OrthoDB" id="3780398at2759"/>
<name>A0A1Y1ZY51_9PLEO</name>
<reference evidence="2 3" key="1">
    <citation type="submission" date="2016-07" db="EMBL/GenBank/DDBJ databases">
        <title>Pervasive Adenine N6-methylation of Active Genes in Fungi.</title>
        <authorList>
            <consortium name="DOE Joint Genome Institute"/>
            <person name="Mondo S.J."/>
            <person name="Dannebaum R.O."/>
            <person name="Kuo R.C."/>
            <person name="Labutti K."/>
            <person name="Haridas S."/>
            <person name="Kuo A."/>
            <person name="Salamov A."/>
            <person name="Ahrendt S.R."/>
            <person name="Lipzen A."/>
            <person name="Sullivan W."/>
            <person name="Andreopoulos W.B."/>
            <person name="Clum A."/>
            <person name="Lindquist E."/>
            <person name="Daum C."/>
            <person name="Ramamoorthy G.K."/>
            <person name="Gryganskyi A."/>
            <person name="Culley D."/>
            <person name="Magnuson J.K."/>
            <person name="James T.Y."/>
            <person name="O'Malley M.A."/>
            <person name="Stajich J.E."/>
            <person name="Spatafora J.W."/>
            <person name="Visel A."/>
            <person name="Grigoriev I.V."/>
        </authorList>
    </citation>
    <scope>NUCLEOTIDE SEQUENCE [LARGE SCALE GENOMIC DNA]</scope>
    <source>
        <strain evidence="2 3">CBS 115471</strain>
    </source>
</reference>
<feature type="chain" id="PRO_5012372647" evidence="1">
    <location>
        <begin position="20"/>
        <end position="148"/>
    </location>
</feature>
<dbReference type="EMBL" id="MCFA01000027">
    <property type="protein sequence ID" value="ORY15183.1"/>
    <property type="molecule type" value="Genomic_DNA"/>
</dbReference>
<gene>
    <name evidence="2" type="ORF">BCR34DRAFT_598655</name>
</gene>
<organism evidence="2 3">
    <name type="scientific">Clohesyomyces aquaticus</name>
    <dbReference type="NCBI Taxonomy" id="1231657"/>
    <lineage>
        <taxon>Eukaryota</taxon>
        <taxon>Fungi</taxon>
        <taxon>Dikarya</taxon>
        <taxon>Ascomycota</taxon>
        <taxon>Pezizomycotina</taxon>
        <taxon>Dothideomycetes</taxon>
        <taxon>Pleosporomycetidae</taxon>
        <taxon>Pleosporales</taxon>
        <taxon>Lindgomycetaceae</taxon>
        <taxon>Clohesyomyces</taxon>
    </lineage>
</organism>
<dbReference type="AlphaFoldDB" id="A0A1Y1ZY51"/>
<comment type="caution">
    <text evidence="2">The sequence shown here is derived from an EMBL/GenBank/DDBJ whole genome shotgun (WGS) entry which is preliminary data.</text>
</comment>